<dbReference type="SUPFAM" id="SSF53850">
    <property type="entry name" value="Periplasmic binding protein-like II"/>
    <property type="match status" value="1"/>
</dbReference>
<dbReference type="InterPro" id="IPR050490">
    <property type="entry name" value="Bact_solute-bd_prot1"/>
</dbReference>
<dbReference type="PANTHER" id="PTHR43649">
    <property type="entry name" value="ARABINOSE-BINDING PROTEIN-RELATED"/>
    <property type="match status" value="1"/>
</dbReference>
<keyword evidence="3" id="KW-0472">Membrane</keyword>
<dbReference type="InterPro" id="IPR006059">
    <property type="entry name" value="SBP"/>
</dbReference>
<dbReference type="Pfam" id="PF01547">
    <property type="entry name" value="SBP_bac_1"/>
    <property type="match status" value="1"/>
</dbReference>
<dbReference type="PANTHER" id="PTHR43649:SF12">
    <property type="entry name" value="DIACETYLCHITOBIOSE BINDING PROTEIN DASA"/>
    <property type="match status" value="1"/>
</dbReference>
<dbReference type="EMBL" id="LSZP01000016">
    <property type="protein sequence ID" value="KXU37026.1"/>
    <property type="molecule type" value="Genomic_DNA"/>
</dbReference>
<accession>A0A139SR17</accession>
<name>A0A139SR17_9BACT</name>
<dbReference type="Proteomes" id="UP000071392">
    <property type="component" value="Unassembled WGS sequence"/>
</dbReference>
<comment type="similarity">
    <text evidence="2">Belongs to the bacterial solute-binding protein 1 family.</text>
</comment>
<dbReference type="Gene3D" id="3.40.190.10">
    <property type="entry name" value="Periplasmic binding protein-like II"/>
    <property type="match status" value="1"/>
</dbReference>
<dbReference type="STRING" id="1548208.AXK12_02455"/>
<dbReference type="AlphaFoldDB" id="A0A139SR17"/>
<evidence type="ECO:0000256" key="3">
    <source>
        <dbReference type="SAM" id="Phobius"/>
    </source>
</evidence>
<organism evidence="4 5">
    <name type="scientific">Cephaloticoccus capnophilus</name>
    <dbReference type="NCBI Taxonomy" id="1548208"/>
    <lineage>
        <taxon>Bacteria</taxon>
        <taxon>Pseudomonadati</taxon>
        <taxon>Verrucomicrobiota</taxon>
        <taxon>Opitutia</taxon>
        <taxon>Opitutales</taxon>
        <taxon>Opitutaceae</taxon>
        <taxon>Cephaloticoccus</taxon>
    </lineage>
</organism>
<comment type="caution">
    <text evidence="4">The sequence shown here is derived from an EMBL/GenBank/DDBJ whole genome shotgun (WGS) entry which is preliminary data.</text>
</comment>
<evidence type="ECO:0000313" key="4">
    <source>
        <dbReference type="EMBL" id="KXU37026.1"/>
    </source>
</evidence>
<reference evidence="4 5" key="1">
    <citation type="submission" date="2016-02" db="EMBL/GenBank/DDBJ databases">
        <authorList>
            <person name="Wen L."/>
            <person name="He K."/>
            <person name="Yang H."/>
        </authorList>
    </citation>
    <scope>NUCLEOTIDE SEQUENCE [LARGE SCALE GENOMIC DNA]</scope>
    <source>
        <strain evidence="4 5">CV41</strain>
    </source>
</reference>
<evidence type="ECO:0000256" key="2">
    <source>
        <dbReference type="ARBA" id="ARBA00008520"/>
    </source>
</evidence>
<evidence type="ECO:0000256" key="1">
    <source>
        <dbReference type="ARBA" id="ARBA00004418"/>
    </source>
</evidence>
<evidence type="ECO:0000313" key="5">
    <source>
        <dbReference type="Proteomes" id="UP000071392"/>
    </source>
</evidence>
<keyword evidence="3" id="KW-1133">Transmembrane helix</keyword>
<comment type="subcellular location">
    <subcellularLocation>
        <location evidence="1">Periplasm</location>
    </subcellularLocation>
</comment>
<gene>
    <name evidence="4" type="ORF">AXK12_02455</name>
</gene>
<dbReference type="GO" id="GO:0042597">
    <property type="term" value="C:periplasmic space"/>
    <property type="evidence" value="ECO:0007669"/>
    <property type="project" value="UniProtKB-SubCell"/>
</dbReference>
<keyword evidence="5" id="KW-1185">Reference proteome</keyword>
<keyword evidence="3" id="KW-0812">Transmembrane</keyword>
<dbReference type="OrthoDB" id="9768630at2"/>
<feature type="transmembrane region" description="Helical" evidence="3">
    <location>
        <begin position="12"/>
        <end position="33"/>
    </location>
</feature>
<dbReference type="RefSeq" id="WP_068711073.1">
    <property type="nucleotide sequence ID" value="NZ_LSZP01000016.1"/>
</dbReference>
<evidence type="ECO:0008006" key="6">
    <source>
        <dbReference type="Google" id="ProtNLM"/>
    </source>
</evidence>
<protein>
    <recommendedName>
        <fullName evidence="6">Sugar ABC transporter substrate-binding protein</fullName>
    </recommendedName>
</protein>
<proteinExistence type="inferred from homology"/>
<sequence length="462" mass="51675">MNTLFRKVLASFFSPGLFVVLGIAIVTSAIVALTSSDESEGIEIVGFAWQKHAAFVPRVERWNRENPENPFVLKLLSERSLEQRMLSGFLSGTPLADMLDTHEAIFPKAFLGPLENVGFLDLTDRMHDEGLFEQYNEPSLSHVTYQGRVFGLPQDVHPVLLAYRSDIVEAAGIDVSKIETWDDYFSAMRPLLADRDGDGLPDHYALNLSDVAANEIYMLVMQNDGVLFDENDEPAFANERNAYTLAKITTWVTGPERATFYLPYGAAGNQQRLEGLAIGELVIDPTIGMWKLETPGLAGKVKLMPLPAWEKGGRRTSVIGGSMMSINKRSPHIELCWEMTKELYVSAEVAESTWRIAGIISPVKALWNEPFYHEPDPFFSGQSPGTLFIEQAPDVPRRPPSPYSLLARARIGTAAMALRAYADKHEIYDVERLKPEALRLLQHEEAALKKLISRNLLLVERE</sequence>